<dbReference type="OrthoDB" id="66409at2759"/>
<dbReference type="PROSITE" id="PS50211">
    <property type="entry name" value="DENN"/>
    <property type="match status" value="1"/>
</dbReference>
<dbReference type="InterPro" id="IPR052809">
    <property type="entry name" value="Actin_polarity_regulatory"/>
</dbReference>
<feature type="compositionally biased region" description="Pro residues" evidence="1">
    <location>
        <begin position="205"/>
        <end position="220"/>
    </location>
</feature>
<feature type="region of interest" description="Disordered" evidence="1">
    <location>
        <begin position="203"/>
        <end position="225"/>
    </location>
</feature>
<dbReference type="Pfam" id="PF08616">
    <property type="entry name" value="SPA"/>
    <property type="match status" value="1"/>
</dbReference>
<dbReference type="AlphaFoldDB" id="A0A4D9CYP1"/>
<dbReference type="GO" id="GO:0051666">
    <property type="term" value="P:actin cortical patch localization"/>
    <property type="evidence" value="ECO:0007669"/>
    <property type="project" value="TreeGrafter"/>
</dbReference>
<gene>
    <name evidence="3" type="ORF">NSK_005381</name>
</gene>
<evidence type="ECO:0000256" key="1">
    <source>
        <dbReference type="SAM" id="MobiDB-lite"/>
    </source>
</evidence>
<evidence type="ECO:0000313" key="3">
    <source>
        <dbReference type="EMBL" id="TFJ83317.1"/>
    </source>
</evidence>
<feature type="compositionally biased region" description="Basic and acidic residues" evidence="1">
    <location>
        <begin position="120"/>
        <end position="138"/>
    </location>
</feature>
<dbReference type="Pfam" id="PF07792">
    <property type="entry name" value="Afi1"/>
    <property type="match status" value="1"/>
</dbReference>
<dbReference type="Proteomes" id="UP000355283">
    <property type="component" value="Unassembled WGS sequence"/>
</dbReference>
<protein>
    <recommendedName>
        <fullName evidence="2">UDENN domain-containing protein</fullName>
    </recommendedName>
</protein>
<accession>A0A4D9CYP1</accession>
<evidence type="ECO:0000313" key="4">
    <source>
        <dbReference type="Proteomes" id="UP000355283"/>
    </source>
</evidence>
<sequence length="761" mass="81873">MPPTPFPLSSGRTWHAAAGAAAAAASAAAVANPLVSAREGKAGEDSGPGLVVHHIVLSEFDIVTGSTVRCQYPRPVPGESPDSLAEKMLPEGAHSHAENETWFFFNRGSLTWDEQEAAEEVGHTTEDRAGEQNGRVDGESMNIVSPAPPFLYGYSIVKTQRDPHARRGAWVKALALVSPLPILEALRPAMALALDECFSQEFRPAPVPARPPEAPPPPLSPSSGGEDALLQVMRRLFHRLNALDLRQIPRPTLLERQLMRRGVCTPVVPAAGSTWPDSVYHPSHPAWRRQVSLPWADLPQGLQAVGGAREEETGRTSPAPTHPQPHPPRPPEPATLSLAFSLPRYSDEAGRPSLAWLLRRFPDDLMRIYQALLLGNRLLFLTVSEPAASACRAVLSSLLLLSPPFLGLLRRAFPYVSLADLSFLQLPSPPTAHSVSDKGALGLARGYVAGATNPVFARREEWWDLLCDLDRGRCFLPGEARGGEGEGDGGTLGGRGAGREGGKGGVCEYLEGELLSGELDAAFSAHLRATMAAAYSAALRMPSGSREVEGGGGAREGAGRDGGGLEEYLRVAFTAHTQALVVLAEEGGSLALTKRSREVVGRMAMAQSHRVQRMRQWMAEAIRGKVKLVMDPWVGLASLRVPLAALRSHCHLLELAPSLSETEVEGILSDLNQALQDPSAALAFLAATPEHSHYDKRVVGGAGAFHVVGAALFHPSQNCRFYACLILHRLELCPASRPVMESLNGMVRLAYRRVWREMTSG</sequence>
<reference evidence="3 4" key="1">
    <citation type="submission" date="2019-01" db="EMBL/GenBank/DDBJ databases">
        <title>Nuclear Genome Assembly of the Microalgal Biofuel strain Nannochloropsis salina CCMP1776.</title>
        <authorList>
            <person name="Hovde B."/>
        </authorList>
    </citation>
    <scope>NUCLEOTIDE SEQUENCE [LARGE SCALE GENOMIC DNA]</scope>
    <source>
        <strain evidence="3 4">CCMP1776</strain>
    </source>
</reference>
<dbReference type="PROSITE" id="PS51318">
    <property type="entry name" value="TAT"/>
    <property type="match status" value="1"/>
</dbReference>
<feature type="domain" description="UDENN" evidence="2">
    <location>
        <begin position="53"/>
        <end position="597"/>
    </location>
</feature>
<dbReference type="InterPro" id="IPR037516">
    <property type="entry name" value="Tripartite_DENN"/>
</dbReference>
<feature type="region of interest" description="Disordered" evidence="1">
    <location>
        <begin position="115"/>
        <end position="140"/>
    </location>
</feature>
<feature type="region of interest" description="Disordered" evidence="1">
    <location>
        <begin position="478"/>
        <end position="501"/>
    </location>
</feature>
<organism evidence="3 4">
    <name type="scientific">Nannochloropsis salina CCMP1776</name>
    <dbReference type="NCBI Taxonomy" id="1027361"/>
    <lineage>
        <taxon>Eukaryota</taxon>
        <taxon>Sar</taxon>
        <taxon>Stramenopiles</taxon>
        <taxon>Ochrophyta</taxon>
        <taxon>Eustigmatophyceae</taxon>
        <taxon>Eustigmatales</taxon>
        <taxon>Monodopsidaceae</taxon>
        <taxon>Microchloropsis</taxon>
        <taxon>Microchloropsis salina</taxon>
    </lineage>
</organism>
<keyword evidence="4" id="KW-1185">Reference proteome</keyword>
<feature type="region of interest" description="Disordered" evidence="1">
    <location>
        <begin position="306"/>
        <end position="334"/>
    </location>
</feature>
<dbReference type="InterPro" id="IPR006311">
    <property type="entry name" value="TAT_signal"/>
</dbReference>
<dbReference type="GO" id="GO:0005886">
    <property type="term" value="C:plasma membrane"/>
    <property type="evidence" value="ECO:0007669"/>
    <property type="project" value="TreeGrafter"/>
</dbReference>
<dbReference type="PANTHER" id="PTHR28245">
    <property type="entry name" value="ARF3-INTERACTING PROTEIN 1"/>
    <property type="match status" value="1"/>
</dbReference>
<feature type="compositionally biased region" description="Pro residues" evidence="1">
    <location>
        <begin position="320"/>
        <end position="333"/>
    </location>
</feature>
<comment type="caution">
    <text evidence="3">The sequence shown here is derived from an EMBL/GenBank/DDBJ whole genome shotgun (WGS) entry which is preliminary data.</text>
</comment>
<dbReference type="PANTHER" id="PTHR28245:SF1">
    <property type="entry name" value="ARF3-INTERACTING PROTEIN 1"/>
    <property type="match status" value="1"/>
</dbReference>
<dbReference type="InterPro" id="IPR012860">
    <property type="entry name" value="Afi1_N"/>
</dbReference>
<proteinExistence type="predicted"/>
<evidence type="ECO:0000259" key="2">
    <source>
        <dbReference type="PROSITE" id="PS50211"/>
    </source>
</evidence>
<name>A0A4D9CYP1_9STRA</name>
<dbReference type="EMBL" id="SDOX01000047">
    <property type="protein sequence ID" value="TFJ83317.1"/>
    <property type="molecule type" value="Genomic_DNA"/>
</dbReference>